<dbReference type="SUPFAM" id="SSF54534">
    <property type="entry name" value="FKBP-like"/>
    <property type="match status" value="1"/>
</dbReference>
<evidence type="ECO:0000256" key="3">
    <source>
        <dbReference type="ARBA" id="ARBA00006577"/>
    </source>
</evidence>
<dbReference type="Pfam" id="PF00254">
    <property type="entry name" value="FKBP_C"/>
    <property type="match status" value="1"/>
</dbReference>
<comment type="similarity">
    <text evidence="3 10">Belongs to the FKBP-type PPIase family.</text>
</comment>
<dbReference type="Proteomes" id="UP000298050">
    <property type="component" value="Unassembled WGS sequence"/>
</dbReference>
<evidence type="ECO:0000256" key="5">
    <source>
        <dbReference type="ARBA" id="ARBA00023110"/>
    </source>
</evidence>
<evidence type="ECO:0000256" key="7">
    <source>
        <dbReference type="ARBA" id="ARBA00023235"/>
    </source>
</evidence>
<dbReference type="AlphaFoldDB" id="A0A4Z0M935"/>
<evidence type="ECO:0000256" key="10">
    <source>
        <dbReference type="RuleBase" id="RU003915"/>
    </source>
</evidence>
<dbReference type="OrthoDB" id="9808891at2"/>
<dbReference type="InterPro" id="IPR001179">
    <property type="entry name" value="PPIase_FKBP_dom"/>
</dbReference>
<feature type="domain" description="PPIase FKBP-type" evidence="11">
    <location>
        <begin position="6"/>
        <end position="80"/>
    </location>
</feature>
<evidence type="ECO:0000256" key="6">
    <source>
        <dbReference type="ARBA" id="ARBA00023186"/>
    </source>
</evidence>
<dbReference type="PANTHER" id="PTHR47861:SF3">
    <property type="entry name" value="FKBP-TYPE PEPTIDYL-PROLYL CIS-TRANS ISOMERASE SLYD"/>
    <property type="match status" value="1"/>
</dbReference>
<keyword evidence="5 9" id="KW-0697">Rotamase</keyword>
<evidence type="ECO:0000313" key="12">
    <source>
        <dbReference type="EMBL" id="TGD75994.1"/>
    </source>
</evidence>
<accession>A0A4Z0M935</accession>
<dbReference type="PANTHER" id="PTHR47861">
    <property type="entry name" value="FKBP-TYPE PEPTIDYL-PROLYL CIS-TRANS ISOMERASE SLYD"/>
    <property type="match status" value="1"/>
</dbReference>
<gene>
    <name evidence="12" type="ORF">E4634_00105</name>
</gene>
<comment type="catalytic activity">
    <reaction evidence="1 9 10">
        <text>[protein]-peptidylproline (omega=180) = [protein]-peptidylproline (omega=0)</text>
        <dbReference type="Rhea" id="RHEA:16237"/>
        <dbReference type="Rhea" id="RHEA-COMP:10747"/>
        <dbReference type="Rhea" id="RHEA-COMP:10748"/>
        <dbReference type="ChEBI" id="CHEBI:83833"/>
        <dbReference type="ChEBI" id="CHEBI:83834"/>
        <dbReference type="EC" id="5.2.1.8"/>
    </reaction>
</comment>
<keyword evidence="6" id="KW-0143">Chaperone</keyword>
<evidence type="ECO:0000256" key="1">
    <source>
        <dbReference type="ARBA" id="ARBA00000971"/>
    </source>
</evidence>
<evidence type="ECO:0000313" key="13">
    <source>
        <dbReference type="Proteomes" id="UP000298050"/>
    </source>
</evidence>
<proteinExistence type="inferred from homology"/>
<dbReference type="RefSeq" id="WP_135440572.1">
    <property type="nucleotide sequence ID" value="NZ_SRLE01000001.1"/>
</dbReference>
<evidence type="ECO:0000256" key="4">
    <source>
        <dbReference type="ARBA" id="ARBA00022490"/>
    </source>
</evidence>
<reference evidence="12 13" key="1">
    <citation type="submission" date="2019-04" db="EMBL/GenBank/DDBJ databases">
        <title>Taxonomy of novel Haliea sp. from mangrove soil of West Coast of India.</title>
        <authorList>
            <person name="Verma A."/>
            <person name="Kumar P."/>
            <person name="Krishnamurthi S."/>
        </authorList>
    </citation>
    <scope>NUCLEOTIDE SEQUENCE [LARGE SCALE GENOMIC DNA]</scope>
    <source>
        <strain evidence="12 13">SAOS-164</strain>
    </source>
</reference>
<evidence type="ECO:0000259" key="11">
    <source>
        <dbReference type="PROSITE" id="PS50059"/>
    </source>
</evidence>
<organism evidence="12 13">
    <name type="scientific">Mangrovimicrobium sediminis</name>
    <dbReference type="NCBI Taxonomy" id="2562682"/>
    <lineage>
        <taxon>Bacteria</taxon>
        <taxon>Pseudomonadati</taxon>
        <taxon>Pseudomonadota</taxon>
        <taxon>Gammaproteobacteria</taxon>
        <taxon>Cellvibrionales</taxon>
        <taxon>Halieaceae</taxon>
        <taxon>Mangrovimicrobium</taxon>
    </lineage>
</organism>
<dbReference type="Gene3D" id="3.10.50.40">
    <property type="match status" value="1"/>
</dbReference>
<dbReference type="GO" id="GO:0042026">
    <property type="term" value="P:protein refolding"/>
    <property type="evidence" value="ECO:0007669"/>
    <property type="project" value="UniProtKB-ARBA"/>
</dbReference>
<dbReference type="GO" id="GO:0003755">
    <property type="term" value="F:peptidyl-prolyl cis-trans isomerase activity"/>
    <property type="evidence" value="ECO:0007669"/>
    <property type="project" value="UniProtKB-UniRule"/>
</dbReference>
<dbReference type="EMBL" id="SRLE01000001">
    <property type="protein sequence ID" value="TGD75994.1"/>
    <property type="molecule type" value="Genomic_DNA"/>
</dbReference>
<comment type="caution">
    <text evidence="12">The sequence shown here is derived from an EMBL/GenBank/DDBJ whole genome shotgun (WGS) entry which is preliminary data.</text>
</comment>
<keyword evidence="13" id="KW-1185">Reference proteome</keyword>
<dbReference type="PROSITE" id="PS50059">
    <property type="entry name" value="FKBP_PPIASE"/>
    <property type="match status" value="1"/>
</dbReference>
<comment type="subcellular location">
    <subcellularLocation>
        <location evidence="2">Cytoplasm</location>
    </subcellularLocation>
</comment>
<dbReference type="InterPro" id="IPR046357">
    <property type="entry name" value="PPIase_dom_sf"/>
</dbReference>
<keyword evidence="7 9" id="KW-0413">Isomerase</keyword>
<evidence type="ECO:0000256" key="8">
    <source>
        <dbReference type="ARBA" id="ARBA00037071"/>
    </source>
</evidence>
<comment type="function">
    <text evidence="8">Also involved in hydrogenase metallocenter assembly, probably by participating in the nickel insertion step. This function in hydrogenase biosynthesis requires chaperone activity and the presence of the metal-binding domain, but not PPIase activity.</text>
</comment>
<evidence type="ECO:0000256" key="9">
    <source>
        <dbReference type="PROSITE-ProRule" id="PRU00277"/>
    </source>
</evidence>
<name>A0A4Z0M935_9GAMM</name>
<protein>
    <recommendedName>
        <fullName evidence="10">Peptidyl-prolyl cis-trans isomerase</fullName>
        <ecNumber evidence="10">5.2.1.8</ecNumber>
    </recommendedName>
</protein>
<keyword evidence="4" id="KW-0963">Cytoplasm</keyword>
<evidence type="ECO:0000256" key="2">
    <source>
        <dbReference type="ARBA" id="ARBA00004496"/>
    </source>
</evidence>
<dbReference type="EC" id="5.2.1.8" evidence="10"/>
<dbReference type="GO" id="GO:0005737">
    <property type="term" value="C:cytoplasm"/>
    <property type="evidence" value="ECO:0007669"/>
    <property type="project" value="UniProtKB-SubCell"/>
</dbReference>
<sequence>MKIGPETVVQFHYTLRNAEGEELETSRGDDPTAYLHGADNIIPGLEKAMVDHAAGDVFTVEVAPEDAYGEVDPSRQQRVPVKHLLFKGKLKPGMQVLLNTERGRVPVTVVKAGRHSADIDTNHPLAGQTLSFDIEITDVRAASAEEVAHGHAHGPGGHHHH</sequence>